<proteinExistence type="predicted"/>
<dbReference type="EMBL" id="PQFF01000378">
    <property type="protein sequence ID" value="RHZ54443.1"/>
    <property type="molecule type" value="Genomic_DNA"/>
</dbReference>
<dbReference type="AlphaFoldDB" id="A0A397GZI1"/>
<dbReference type="GO" id="GO:0003676">
    <property type="term" value="F:nucleic acid binding"/>
    <property type="evidence" value="ECO:0007669"/>
    <property type="project" value="InterPro"/>
</dbReference>
<evidence type="ECO:0000313" key="3">
    <source>
        <dbReference type="Proteomes" id="UP000266861"/>
    </source>
</evidence>
<dbReference type="Gene3D" id="3.30.420.10">
    <property type="entry name" value="Ribonuclease H-like superfamily/Ribonuclease H"/>
    <property type="match status" value="1"/>
</dbReference>
<reference evidence="2 3" key="1">
    <citation type="submission" date="2018-08" db="EMBL/GenBank/DDBJ databases">
        <title>Genome and evolution of the arbuscular mycorrhizal fungus Diversispora epigaea (formerly Glomus versiforme) and its bacterial endosymbionts.</title>
        <authorList>
            <person name="Sun X."/>
            <person name="Fei Z."/>
            <person name="Harrison M."/>
        </authorList>
    </citation>
    <scope>NUCLEOTIDE SEQUENCE [LARGE SCALE GENOMIC DNA]</scope>
    <source>
        <strain evidence="2 3">IT104</strain>
    </source>
</reference>
<evidence type="ECO:0000256" key="1">
    <source>
        <dbReference type="SAM" id="MobiDB-lite"/>
    </source>
</evidence>
<dbReference type="Proteomes" id="UP000266861">
    <property type="component" value="Unassembled WGS sequence"/>
</dbReference>
<feature type="region of interest" description="Disordered" evidence="1">
    <location>
        <begin position="161"/>
        <end position="180"/>
    </location>
</feature>
<dbReference type="STRING" id="1348612.A0A397GZI1"/>
<accession>A0A397GZI1</accession>
<name>A0A397GZI1_9GLOM</name>
<comment type="caution">
    <text evidence="2">The sequence shown here is derived from an EMBL/GenBank/DDBJ whole genome shotgun (WGS) entry which is preliminary data.</text>
</comment>
<gene>
    <name evidence="2" type="ORF">Glove_427g18</name>
</gene>
<dbReference type="OrthoDB" id="2156839at2759"/>
<sequence>MREVAEYCIIDTISCPRLMVKHNAINEYREVSSVAFIALYNSHYFAVGMKVHNLLSASAWQEGTVTPLVNYNNVKGRRCNEKTDYVYKLTNQNRSNNDNSSWREFNYKNYSNRPRSRPRVYVNQRIRSPSLNVQQIHQEIRKNIPENSSFFTQSRQSYSLISTPSTSAGTSLQGSLPRNSGALTDITEELNEEITDTEAVENNWRRTHLTSFLQFNHEPLFRLPNNINPGENTPLRPIPEENPEQPENMATSLVLRPLKFTGNRFQNLRRWIKEFEKAARANTWRDKMEAFLYEDAEEWYAEANTQTYEGGNDEWPTWVEFTTAFERKFYN</sequence>
<organism evidence="2 3">
    <name type="scientific">Diversispora epigaea</name>
    <dbReference type="NCBI Taxonomy" id="1348612"/>
    <lineage>
        <taxon>Eukaryota</taxon>
        <taxon>Fungi</taxon>
        <taxon>Fungi incertae sedis</taxon>
        <taxon>Mucoromycota</taxon>
        <taxon>Glomeromycotina</taxon>
        <taxon>Glomeromycetes</taxon>
        <taxon>Diversisporales</taxon>
        <taxon>Diversisporaceae</taxon>
        <taxon>Diversispora</taxon>
    </lineage>
</organism>
<protein>
    <submittedName>
        <fullName evidence="2">Uncharacterized protein</fullName>
    </submittedName>
</protein>
<keyword evidence="3" id="KW-1185">Reference proteome</keyword>
<dbReference type="InterPro" id="IPR036397">
    <property type="entry name" value="RNaseH_sf"/>
</dbReference>
<evidence type="ECO:0000313" key="2">
    <source>
        <dbReference type="EMBL" id="RHZ54443.1"/>
    </source>
</evidence>